<dbReference type="Pfam" id="PF04231">
    <property type="entry name" value="Endonuclease_1"/>
    <property type="match status" value="1"/>
</dbReference>
<keyword evidence="1" id="KW-0540">Nuclease</keyword>
<feature type="chain" id="PRO_5042028818" evidence="3">
    <location>
        <begin position="30"/>
        <end position="750"/>
    </location>
</feature>
<proteinExistence type="predicted"/>
<accession>A0AAD2G476</accession>
<name>A0AAD2G476_9STRA</name>
<evidence type="ECO:0000313" key="5">
    <source>
        <dbReference type="Proteomes" id="UP001295423"/>
    </source>
</evidence>
<dbReference type="InterPro" id="IPR044925">
    <property type="entry name" value="His-Me_finger_sf"/>
</dbReference>
<keyword evidence="5" id="KW-1185">Reference proteome</keyword>
<dbReference type="Proteomes" id="UP001295423">
    <property type="component" value="Unassembled WGS sequence"/>
</dbReference>
<dbReference type="AlphaFoldDB" id="A0AAD2G476"/>
<dbReference type="EMBL" id="CAKOGP040002103">
    <property type="protein sequence ID" value="CAJ1962302.1"/>
    <property type="molecule type" value="Genomic_DNA"/>
</dbReference>
<dbReference type="GO" id="GO:0004518">
    <property type="term" value="F:nuclease activity"/>
    <property type="evidence" value="ECO:0007669"/>
    <property type="project" value="UniProtKB-KW"/>
</dbReference>
<dbReference type="PANTHER" id="PTHR33607:SF2">
    <property type="entry name" value="ENDONUCLEASE-1"/>
    <property type="match status" value="1"/>
</dbReference>
<dbReference type="SUPFAM" id="SSF54060">
    <property type="entry name" value="His-Me finger endonucleases"/>
    <property type="match status" value="1"/>
</dbReference>
<dbReference type="GO" id="GO:0016787">
    <property type="term" value="F:hydrolase activity"/>
    <property type="evidence" value="ECO:0007669"/>
    <property type="project" value="UniProtKB-KW"/>
</dbReference>
<evidence type="ECO:0000256" key="2">
    <source>
        <dbReference type="ARBA" id="ARBA00022801"/>
    </source>
</evidence>
<gene>
    <name evidence="4" type="ORF">CYCCA115_LOCUS19619</name>
</gene>
<dbReference type="InterPro" id="IPR007346">
    <property type="entry name" value="Endonuclease-I"/>
</dbReference>
<feature type="signal peptide" evidence="3">
    <location>
        <begin position="1"/>
        <end position="29"/>
    </location>
</feature>
<protein>
    <submittedName>
        <fullName evidence="4">Uncharacterized protein</fullName>
    </submittedName>
</protein>
<keyword evidence="3" id="KW-0732">Signal</keyword>
<dbReference type="PANTHER" id="PTHR33607">
    <property type="entry name" value="ENDONUCLEASE-1"/>
    <property type="match status" value="1"/>
</dbReference>
<comment type="caution">
    <text evidence="4">The sequence shown here is derived from an EMBL/GenBank/DDBJ whole genome shotgun (WGS) entry which is preliminary data.</text>
</comment>
<organism evidence="4 5">
    <name type="scientific">Cylindrotheca closterium</name>
    <dbReference type="NCBI Taxonomy" id="2856"/>
    <lineage>
        <taxon>Eukaryota</taxon>
        <taxon>Sar</taxon>
        <taxon>Stramenopiles</taxon>
        <taxon>Ochrophyta</taxon>
        <taxon>Bacillariophyta</taxon>
        <taxon>Bacillariophyceae</taxon>
        <taxon>Bacillariophycidae</taxon>
        <taxon>Bacillariales</taxon>
        <taxon>Bacillariaceae</taxon>
        <taxon>Cylindrotheca</taxon>
    </lineage>
</organism>
<evidence type="ECO:0000256" key="1">
    <source>
        <dbReference type="ARBA" id="ARBA00022722"/>
    </source>
</evidence>
<evidence type="ECO:0000256" key="3">
    <source>
        <dbReference type="SAM" id="SignalP"/>
    </source>
</evidence>
<evidence type="ECO:0000313" key="4">
    <source>
        <dbReference type="EMBL" id="CAJ1962302.1"/>
    </source>
</evidence>
<reference evidence="4" key="1">
    <citation type="submission" date="2023-08" db="EMBL/GenBank/DDBJ databases">
        <authorList>
            <person name="Audoor S."/>
            <person name="Bilcke G."/>
        </authorList>
    </citation>
    <scope>NUCLEOTIDE SEQUENCE</scope>
</reference>
<sequence length="750" mass="79691">MTQTTPPLLAIATTLTFAICLQSVTFVAAQTAAVYSGCGRDVYYDSLSDNPSRQEISNLLKSTHRNVLPYTSSREDTWDALMDLDPGSQPGTTVKLIYSDHEAQGEAPSGQSRAWNREHLWPKSHGVGYSGADFTDVHHLRPADVNVNSARGNKYFAACGIVEPLDSCRSPAHSEASDSTTTDNEVWLPPTEVRGDIARALFYMELRYSGVGGDPNLELTDCPTEVSDTKLAYLSQLIEWHQTDPVDEVERNRNGRVCERWQGNRNIFVDFPDLVERLYGQAAQPNQSNGYECSLGGNAPPPTASPITSPTISLPPLDSEACGALVAGDIQVIGVHSDSPDEVALVTLVDLPGGLEIYLTDNGWAGIEFRDSEGTGKLIVPQGGLSAGTIFGFGEDSNLLLATAWTQTGALALSTQGDSVIVYCQPSEGKYNFLGAATTNNVWDATQSDSNNSGLPAGLENASIALPHFDNYIYIGPADGKKSDIVAAIANEEYWSGFDNAQPLKFENSFVVASDTVSDCRGLKPGDVQVIGVHSDDPDEIALVALQDLPANLELYLTDDAWTSDGFRGSEGTVKLIVPDSGIPKGSIFGFGDESTLLYSSSWSAVSGSLALSTQGDALAVYCKPTESTYNFLAALSFSGPWVSSGFSSSNGALPPGLEQINTVLSHLDNYQYVGPTSGSKSELISGIGDETNWKGSNSGESGVYQNTFTVMAGSSDITPSGGSPGDESASATTGRISLRCLAFALSMLL</sequence>
<keyword evidence="2" id="KW-0378">Hydrolase</keyword>